<reference evidence="2 3" key="1">
    <citation type="submission" date="2019-03" db="EMBL/GenBank/DDBJ databases">
        <title>Genomic Encyclopedia of Type Strains, Phase IV (KMG-IV): sequencing the most valuable type-strain genomes for metagenomic binning, comparative biology and taxonomic classification.</title>
        <authorList>
            <person name="Goeker M."/>
        </authorList>
    </citation>
    <scope>NUCLEOTIDE SEQUENCE [LARGE SCALE GENOMIC DNA]</scope>
    <source>
        <strain evidence="2 3">DSM 2132</strain>
    </source>
</reference>
<protein>
    <submittedName>
        <fullName evidence="2">Uncharacterized protein</fullName>
    </submittedName>
</protein>
<feature type="region of interest" description="Disordered" evidence="1">
    <location>
        <begin position="1"/>
        <end position="48"/>
    </location>
</feature>
<dbReference type="AlphaFoldDB" id="A0A4R2PPT4"/>
<name>A0A4R2PPT4_RHOSA</name>
<evidence type="ECO:0000313" key="3">
    <source>
        <dbReference type="Proteomes" id="UP000295399"/>
    </source>
</evidence>
<evidence type="ECO:0000256" key="1">
    <source>
        <dbReference type="SAM" id="MobiDB-lite"/>
    </source>
</evidence>
<organism evidence="2 3">
    <name type="scientific">Rhodothalassium salexigens DSM 2132</name>
    <dbReference type="NCBI Taxonomy" id="1188247"/>
    <lineage>
        <taxon>Bacteria</taxon>
        <taxon>Pseudomonadati</taxon>
        <taxon>Pseudomonadota</taxon>
        <taxon>Alphaproteobacteria</taxon>
        <taxon>Rhodothalassiales</taxon>
        <taxon>Rhodothalassiaceae</taxon>
        <taxon>Rhodothalassium</taxon>
    </lineage>
</organism>
<sequence>MAKLQGQAKKTDSIQRYKRTSIGDSKRTRPRSKNAFASRTTRRGQGKV</sequence>
<evidence type="ECO:0000313" key="2">
    <source>
        <dbReference type="EMBL" id="TCP37792.1"/>
    </source>
</evidence>
<dbReference type="InParanoid" id="A0A4R2PPT4"/>
<comment type="caution">
    <text evidence="2">The sequence shown here is derived from an EMBL/GenBank/DDBJ whole genome shotgun (WGS) entry which is preliminary data.</text>
</comment>
<accession>A0A4R2PPT4</accession>
<dbReference type="EMBL" id="SLXO01000002">
    <property type="protein sequence ID" value="TCP37792.1"/>
    <property type="molecule type" value="Genomic_DNA"/>
</dbReference>
<dbReference type="Proteomes" id="UP000295399">
    <property type="component" value="Unassembled WGS sequence"/>
</dbReference>
<keyword evidence="3" id="KW-1185">Reference proteome</keyword>
<dbReference type="RefSeq" id="WP_165878695.1">
    <property type="nucleotide sequence ID" value="NZ_JACIGF010000002.1"/>
</dbReference>
<proteinExistence type="predicted"/>
<gene>
    <name evidence="2" type="ORF">EV659_102199</name>
</gene>